<comment type="similarity">
    <text evidence="2">Belongs to the IQD family.</text>
</comment>
<accession>A0A2I0W6T0</accession>
<evidence type="ECO:0000313" key="5">
    <source>
        <dbReference type="Proteomes" id="UP000233837"/>
    </source>
</evidence>
<dbReference type="EMBL" id="KZ502877">
    <property type="protein sequence ID" value="PKU71365.1"/>
    <property type="molecule type" value="Genomic_DNA"/>
</dbReference>
<evidence type="ECO:0000313" key="4">
    <source>
        <dbReference type="EMBL" id="PKU71365.1"/>
    </source>
</evidence>
<sequence>MGKKGGWISALKKAFTSKSKEKFDTGPGNYVKEKKQELGRKRHGEANSFIPLYREPSSIEKILSDVEKEQQYRANQARKSYKALKGLLRLQNMMKGQSIKRQTMNTMRSMQLLVRIQTQIHAGRLRMIENQNIHQNQLDREAYNEWDDSMLTKEERDANLKRKVEAVMKRERALAYAHSHQLLTTTPKIAHAAHTDARSGGAPVWWNWLDRQNPSVSHHADTPAPPTPRPSSAATTACAAHHRPSSRRKQPKTPFDGYTPKFSRSLHTHNSSNRWQAIHLRPALRDDDSLTSCPPFTAQLAPSVTSATAIPNYMAPTVSAKAKVRATAMESGGGAKEGKRFSFALSQSIGSLRLFSAMKKAAPVVPTAKKAGGKHRSMMSVGELSVDSTVSLPAGLGKKPYK</sequence>
<feature type="region of interest" description="Disordered" evidence="3">
    <location>
        <begin position="18"/>
        <end position="43"/>
    </location>
</feature>
<organism evidence="4 5">
    <name type="scientific">Dendrobium catenatum</name>
    <dbReference type="NCBI Taxonomy" id="906689"/>
    <lineage>
        <taxon>Eukaryota</taxon>
        <taxon>Viridiplantae</taxon>
        <taxon>Streptophyta</taxon>
        <taxon>Embryophyta</taxon>
        <taxon>Tracheophyta</taxon>
        <taxon>Spermatophyta</taxon>
        <taxon>Magnoliopsida</taxon>
        <taxon>Liliopsida</taxon>
        <taxon>Asparagales</taxon>
        <taxon>Orchidaceae</taxon>
        <taxon>Epidendroideae</taxon>
        <taxon>Malaxideae</taxon>
        <taxon>Dendrobiinae</taxon>
        <taxon>Dendrobium</taxon>
    </lineage>
</organism>
<proteinExistence type="inferred from homology"/>
<keyword evidence="1" id="KW-0112">Calmodulin-binding</keyword>
<evidence type="ECO:0000256" key="2">
    <source>
        <dbReference type="ARBA" id="ARBA00024341"/>
    </source>
</evidence>
<feature type="compositionally biased region" description="Low complexity" evidence="3">
    <location>
        <begin position="230"/>
        <end position="239"/>
    </location>
</feature>
<evidence type="ECO:0000256" key="3">
    <source>
        <dbReference type="SAM" id="MobiDB-lite"/>
    </source>
</evidence>
<reference evidence="4 5" key="2">
    <citation type="journal article" date="2017" name="Nature">
        <title>The Apostasia genome and the evolution of orchids.</title>
        <authorList>
            <person name="Zhang G.Q."/>
            <person name="Liu K.W."/>
            <person name="Li Z."/>
            <person name="Lohaus R."/>
            <person name="Hsiao Y.Y."/>
            <person name="Niu S.C."/>
            <person name="Wang J.Y."/>
            <person name="Lin Y.C."/>
            <person name="Xu Q."/>
            <person name="Chen L.J."/>
            <person name="Yoshida K."/>
            <person name="Fujiwara S."/>
            <person name="Wang Z.W."/>
            <person name="Zhang Y.Q."/>
            <person name="Mitsuda N."/>
            <person name="Wang M."/>
            <person name="Liu G.H."/>
            <person name="Pecoraro L."/>
            <person name="Huang H.X."/>
            <person name="Xiao X.J."/>
            <person name="Lin M."/>
            <person name="Wu X.Y."/>
            <person name="Wu W.L."/>
            <person name="Chen Y.Y."/>
            <person name="Chang S.B."/>
            <person name="Sakamoto S."/>
            <person name="Ohme-Takagi M."/>
            <person name="Yagi M."/>
            <person name="Zeng S.J."/>
            <person name="Shen C.Y."/>
            <person name="Yeh C.M."/>
            <person name="Luo Y.B."/>
            <person name="Tsai W.C."/>
            <person name="Van de Peer Y."/>
            <person name="Liu Z.J."/>
        </authorList>
    </citation>
    <scope>NUCLEOTIDE SEQUENCE [LARGE SCALE GENOMIC DNA]</scope>
    <source>
        <tissue evidence="4">The whole plant</tissue>
    </source>
</reference>
<dbReference type="GO" id="GO:0005516">
    <property type="term" value="F:calmodulin binding"/>
    <property type="evidence" value="ECO:0007669"/>
    <property type="project" value="UniProtKB-KW"/>
</dbReference>
<evidence type="ECO:0000256" key="1">
    <source>
        <dbReference type="ARBA" id="ARBA00022860"/>
    </source>
</evidence>
<protein>
    <submittedName>
        <fullName evidence="4">Protein IQ-DOMAIN 14</fullName>
    </submittedName>
</protein>
<dbReference type="AlphaFoldDB" id="A0A2I0W6T0"/>
<dbReference type="PANTHER" id="PTHR32295:SF113">
    <property type="entry name" value="PROTEIN IQ-DOMAIN 14"/>
    <property type="match status" value="1"/>
</dbReference>
<keyword evidence="5" id="KW-1185">Reference proteome</keyword>
<name>A0A2I0W6T0_9ASPA</name>
<dbReference type="PANTHER" id="PTHR32295">
    <property type="entry name" value="IQ-DOMAIN 5-RELATED"/>
    <property type="match status" value="1"/>
</dbReference>
<reference evidence="4 5" key="1">
    <citation type="journal article" date="2016" name="Sci. Rep.">
        <title>The Dendrobium catenatum Lindl. genome sequence provides insights into polysaccharide synthase, floral development and adaptive evolution.</title>
        <authorList>
            <person name="Zhang G.Q."/>
            <person name="Xu Q."/>
            <person name="Bian C."/>
            <person name="Tsai W.C."/>
            <person name="Yeh C.M."/>
            <person name="Liu K.W."/>
            <person name="Yoshida K."/>
            <person name="Zhang L.S."/>
            <person name="Chang S.B."/>
            <person name="Chen F."/>
            <person name="Shi Y."/>
            <person name="Su Y.Y."/>
            <person name="Zhang Y.Q."/>
            <person name="Chen L.J."/>
            <person name="Yin Y."/>
            <person name="Lin M."/>
            <person name="Huang H."/>
            <person name="Deng H."/>
            <person name="Wang Z.W."/>
            <person name="Zhu S.L."/>
            <person name="Zhao X."/>
            <person name="Deng C."/>
            <person name="Niu S.C."/>
            <person name="Huang J."/>
            <person name="Wang M."/>
            <person name="Liu G.H."/>
            <person name="Yang H.J."/>
            <person name="Xiao X.J."/>
            <person name="Hsiao Y.Y."/>
            <person name="Wu W.L."/>
            <person name="Chen Y.Y."/>
            <person name="Mitsuda N."/>
            <person name="Ohme-Takagi M."/>
            <person name="Luo Y.B."/>
            <person name="Van de Peer Y."/>
            <person name="Liu Z.J."/>
        </authorList>
    </citation>
    <scope>NUCLEOTIDE SEQUENCE [LARGE SCALE GENOMIC DNA]</scope>
    <source>
        <tissue evidence="4">The whole plant</tissue>
    </source>
</reference>
<feature type="compositionally biased region" description="Basic residues" evidence="3">
    <location>
        <begin position="240"/>
        <end position="251"/>
    </location>
</feature>
<gene>
    <name evidence="4" type="primary">IQD14</name>
    <name evidence="4" type="ORF">MA16_Dca004206</name>
</gene>
<dbReference type="Proteomes" id="UP000233837">
    <property type="component" value="Unassembled WGS sequence"/>
</dbReference>
<feature type="region of interest" description="Disordered" evidence="3">
    <location>
        <begin position="215"/>
        <end position="270"/>
    </location>
</feature>